<evidence type="ECO:0000313" key="1">
    <source>
        <dbReference type="EMBL" id="MTS52774.1"/>
    </source>
</evidence>
<evidence type="ECO:0000313" key="2">
    <source>
        <dbReference type="Proteomes" id="UP000449193"/>
    </source>
</evidence>
<sequence length="49" mass="5572">MARICVLLYQRGHGGTRTLNYRTWVLLVALAPFAWVAYLLAGRPPRNSK</sequence>
<protein>
    <submittedName>
        <fullName evidence="1">Uncharacterized protein</fullName>
    </submittedName>
</protein>
<dbReference type="EMBL" id="WMZR01000023">
    <property type="protein sequence ID" value="MTS52774.1"/>
    <property type="molecule type" value="Genomic_DNA"/>
</dbReference>
<reference evidence="1 2" key="1">
    <citation type="journal article" date="2019" name="Nat. Med.">
        <title>A library of human gut bacterial isolates paired with longitudinal multiomics data enables mechanistic microbiome research.</title>
        <authorList>
            <person name="Poyet M."/>
            <person name="Groussin M."/>
            <person name="Gibbons S.M."/>
            <person name="Avila-Pacheco J."/>
            <person name="Jiang X."/>
            <person name="Kearney S.M."/>
            <person name="Perrotta A.R."/>
            <person name="Berdy B."/>
            <person name="Zhao S."/>
            <person name="Lieberman T.D."/>
            <person name="Swanson P.K."/>
            <person name="Smith M."/>
            <person name="Roesemann S."/>
            <person name="Alexander J.E."/>
            <person name="Rich S.A."/>
            <person name="Livny J."/>
            <person name="Vlamakis H."/>
            <person name="Clish C."/>
            <person name="Bullock K."/>
            <person name="Deik A."/>
            <person name="Scott J."/>
            <person name="Pierce K.A."/>
            <person name="Xavier R.J."/>
            <person name="Alm E.J."/>
        </authorList>
    </citation>
    <scope>NUCLEOTIDE SEQUENCE [LARGE SCALE GENOMIC DNA]</scope>
    <source>
        <strain evidence="1 2">BIOML-A7</strain>
    </source>
</reference>
<dbReference type="RefSeq" id="WP_155201622.1">
    <property type="nucleotide sequence ID" value="NZ_DAWBJP010000023.1"/>
</dbReference>
<comment type="caution">
    <text evidence="1">The sequence shown here is derived from an EMBL/GenBank/DDBJ whole genome shotgun (WGS) entry which is preliminary data.</text>
</comment>
<proteinExistence type="predicted"/>
<dbReference type="Proteomes" id="UP000449193">
    <property type="component" value="Unassembled WGS sequence"/>
</dbReference>
<name>A0A6I3Q9X1_9FIRM</name>
<dbReference type="AlphaFoldDB" id="A0A6I3Q9X1"/>
<accession>A0A6I3Q9X1</accession>
<gene>
    <name evidence="1" type="ORF">GMD52_14710</name>
</gene>
<organism evidence="1 2">
    <name type="scientific">Ruthenibacterium lactatiformans</name>
    <dbReference type="NCBI Taxonomy" id="1550024"/>
    <lineage>
        <taxon>Bacteria</taxon>
        <taxon>Bacillati</taxon>
        <taxon>Bacillota</taxon>
        <taxon>Clostridia</taxon>
        <taxon>Eubacteriales</taxon>
        <taxon>Oscillospiraceae</taxon>
        <taxon>Ruthenibacterium</taxon>
    </lineage>
</organism>